<dbReference type="AlphaFoldDB" id="A0A8X6F0D9"/>
<evidence type="ECO:0000256" key="2">
    <source>
        <dbReference type="SAM" id="SignalP"/>
    </source>
</evidence>
<dbReference type="InterPro" id="IPR013547">
    <property type="entry name" value="P4H_N"/>
</dbReference>
<dbReference type="Pfam" id="PF23558">
    <property type="entry name" value="TPR_P4H"/>
    <property type="match status" value="1"/>
</dbReference>
<dbReference type="Pfam" id="PF08336">
    <property type="entry name" value="P4Ha_N"/>
    <property type="match status" value="1"/>
</dbReference>
<organism evidence="5 6">
    <name type="scientific">Trichonephila clavata</name>
    <name type="common">Joro spider</name>
    <name type="synonym">Nephila clavata</name>
    <dbReference type="NCBI Taxonomy" id="2740835"/>
    <lineage>
        <taxon>Eukaryota</taxon>
        <taxon>Metazoa</taxon>
        <taxon>Ecdysozoa</taxon>
        <taxon>Arthropoda</taxon>
        <taxon>Chelicerata</taxon>
        <taxon>Arachnida</taxon>
        <taxon>Araneae</taxon>
        <taxon>Araneomorphae</taxon>
        <taxon>Entelegynae</taxon>
        <taxon>Araneoidea</taxon>
        <taxon>Nephilidae</taxon>
        <taxon>Trichonephila</taxon>
    </lineage>
</organism>
<dbReference type="Gene3D" id="1.25.40.10">
    <property type="entry name" value="Tetratricopeptide repeat domain"/>
    <property type="match status" value="1"/>
</dbReference>
<feature type="coiled-coil region" evidence="1">
    <location>
        <begin position="31"/>
        <end position="68"/>
    </location>
</feature>
<keyword evidence="6" id="KW-1185">Reference proteome</keyword>
<comment type="caution">
    <text evidence="5">The sequence shown here is derived from an EMBL/GenBank/DDBJ whole genome shotgun (WGS) entry which is preliminary data.</text>
</comment>
<dbReference type="Gene3D" id="6.10.140.1460">
    <property type="match status" value="1"/>
</dbReference>
<dbReference type="OrthoDB" id="6425891at2759"/>
<dbReference type="InterPro" id="IPR011990">
    <property type="entry name" value="TPR-like_helical_dom_sf"/>
</dbReference>
<reference evidence="5" key="1">
    <citation type="submission" date="2020-07" db="EMBL/GenBank/DDBJ databases">
        <title>Multicomponent nature underlies the extraordinary mechanical properties of spider dragline silk.</title>
        <authorList>
            <person name="Kono N."/>
            <person name="Nakamura H."/>
            <person name="Mori M."/>
            <person name="Yoshida Y."/>
            <person name="Ohtoshi R."/>
            <person name="Malay A.D."/>
            <person name="Moran D.A.P."/>
            <person name="Tomita M."/>
            <person name="Numata K."/>
            <person name="Arakawa K."/>
        </authorList>
    </citation>
    <scope>NUCLEOTIDE SEQUENCE</scope>
</reference>
<dbReference type="GO" id="GO:0004656">
    <property type="term" value="F:procollagen-proline 4-dioxygenase activity"/>
    <property type="evidence" value="ECO:0007669"/>
    <property type="project" value="InterPro"/>
</dbReference>
<evidence type="ECO:0000313" key="6">
    <source>
        <dbReference type="Proteomes" id="UP000887116"/>
    </source>
</evidence>
<dbReference type="EMBL" id="BMAO01020468">
    <property type="protein sequence ID" value="GFQ67570.1"/>
    <property type="molecule type" value="Genomic_DNA"/>
</dbReference>
<protein>
    <submittedName>
        <fullName evidence="5">Prolyl 4-hydroxylase subunit alpha-1</fullName>
    </submittedName>
</protein>
<dbReference type="InterPro" id="IPR059068">
    <property type="entry name" value="TPR_P4H"/>
</dbReference>
<feature type="domain" description="Prolyl 4-hydroxylase peptide-substrate-binding" evidence="4">
    <location>
        <begin position="159"/>
        <end position="227"/>
    </location>
</feature>
<feature type="chain" id="PRO_5036455213" evidence="2">
    <location>
        <begin position="19"/>
        <end position="242"/>
    </location>
</feature>
<dbReference type="GO" id="GO:0005783">
    <property type="term" value="C:endoplasmic reticulum"/>
    <property type="evidence" value="ECO:0007669"/>
    <property type="project" value="InterPro"/>
</dbReference>
<evidence type="ECO:0000259" key="3">
    <source>
        <dbReference type="Pfam" id="PF08336"/>
    </source>
</evidence>
<accession>A0A8X6F0D9</accession>
<gene>
    <name evidence="5" type="primary">dpy-18</name>
    <name evidence="5" type="ORF">TNCT_40311</name>
</gene>
<evidence type="ECO:0000259" key="4">
    <source>
        <dbReference type="Pfam" id="PF23558"/>
    </source>
</evidence>
<evidence type="ECO:0000256" key="1">
    <source>
        <dbReference type="SAM" id="Coils"/>
    </source>
</evidence>
<keyword evidence="2" id="KW-0732">Signal</keyword>
<proteinExistence type="predicted"/>
<name>A0A8X6F0D9_TRICU</name>
<dbReference type="Proteomes" id="UP000887116">
    <property type="component" value="Unassembled WGS sequence"/>
</dbReference>
<sequence>MMLTQFVVLNFIFVTINGELYSALAGMETLLDTEKVLIETLERYIETAERKLKKIKKLKDGLTRLQNASSGDFQDFVSNPINAFVLIKKLTVDWEDAKITMNCEPTNEVASSNVIFPDQEDLSGAAKALLRVQQTYGLETGALSEGRILGAADGISLSADDCFEMGRQAFHAGLYDSAISWLELTQQKQYESGSYIKNSSEISRYLTMSEFQKERSEFMLLASSLLQLGKCEIIRINFTVIM</sequence>
<evidence type="ECO:0000313" key="5">
    <source>
        <dbReference type="EMBL" id="GFQ67570.1"/>
    </source>
</evidence>
<feature type="signal peptide" evidence="2">
    <location>
        <begin position="1"/>
        <end position="18"/>
    </location>
</feature>
<feature type="domain" description="Prolyl 4-hydroxylase N-terminal" evidence="3">
    <location>
        <begin position="24"/>
        <end position="150"/>
    </location>
</feature>
<keyword evidence="1" id="KW-0175">Coiled coil</keyword>